<reference evidence="5" key="1">
    <citation type="journal article" date="2020" name="Stud. Mycol.">
        <title>101 Dothideomycetes genomes: a test case for predicting lifestyles and emergence of pathogens.</title>
        <authorList>
            <person name="Haridas S."/>
            <person name="Albert R."/>
            <person name="Binder M."/>
            <person name="Bloem J."/>
            <person name="Labutti K."/>
            <person name="Salamov A."/>
            <person name="Andreopoulos B."/>
            <person name="Baker S."/>
            <person name="Barry K."/>
            <person name="Bills G."/>
            <person name="Bluhm B."/>
            <person name="Cannon C."/>
            <person name="Castanera R."/>
            <person name="Culley D."/>
            <person name="Daum C."/>
            <person name="Ezra D."/>
            <person name="Gonzalez J."/>
            <person name="Henrissat B."/>
            <person name="Kuo A."/>
            <person name="Liang C."/>
            <person name="Lipzen A."/>
            <person name="Lutzoni F."/>
            <person name="Magnuson J."/>
            <person name="Mondo S."/>
            <person name="Nolan M."/>
            <person name="Ohm R."/>
            <person name="Pangilinan J."/>
            <person name="Park H.-J."/>
            <person name="Ramirez L."/>
            <person name="Alfaro M."/>
            <person name="Sun H."/>
            <person name="Tritt A."/>
            <person name="Yoshinaga Y."/>
            <person name="Zwiers L.-H."/>
            <person name="Turgeon B."/>
            <person name="Goodwin S."/>
            <person name="Spatafora J."/>
            <person name="Crous P."/>
            <person name="Grigoriev I."/>
        </authorList>
    </citation>
    <scope>NUCLEOTIDE SEQUENCE</scope>
    <source>
        <strain evidence="5">CBS 279.74</strain>
    </source>
</reference>
<gene>
    <name evidence="5" type="ORF">K504DRAFT_536327</name>
</gene>
<evidence type="ECO:0000256" key="2">
    <source>
        <dbReference type="ARBA" id="ARBA00022827"/>
    </source>
</evidence>
<sequence length="442" mass="48322">MATIPTSSQPFNIAIIGGGIAGLTLATGLLKHDVPFTLYESASKFGEIGAGVGFHANMVRTMDLISPKIREGFLRSANLLNGNPPVWFTVRVGDERKADGNGIVLRRDGKEFQVDEALFDVYARSGPAGGIHRAHFVDELVKLIPSDRTQFRKRLVDITEVEDGSGDACVHFADGTTAQHSAVIGCDGIKSRTRELVLGEGDAKPVFSGKYAYRGLIPMTEAKKIMGEEGAMGKHIYVGYGGHVLTFPIAKGTIVNVVAFNSRENWTDPEWVVQTSRDGMLADYSTWCPTVQSIVSAMQKPDIWALFNHNPAPTYVKTRPRICLLGDAAHASTPHSGAGAGMCIEDCYILSSLIADVTDAKNLETAFKAYDEVRRPRSLKLVKESKEAGMLYDFEGPTGDDIEALESNMKHRMNWIWDADISLDLEQARMIFNQNAKDALPI</sequence>
<evidence type="ECO:0000313" key="5">
    <source>
        <dbReference type="EMBL" id="KAF2706932.1"/>
    </source>
</evidence>
<dbReference type="Pfam" id="PF01494">
    <property type="entry name" value="FAD_binding_3"/>
    <property type="match status" value="1"/>
</dbReference>
<accession>A0A6G1K344</accession>
<dbReference type="PANTHER" id="PTHR46720:SF3">
    <property type="entry name" value="FAD-BINDING DOMAIN-CONTAINING PROTEIN-RELATED"/>
    <property type="match status" value="1"/>
</dbReference>
<dbReference type="AlphaFoldDB" id="A0A6G1K344"/>
<dbReference type="GO" id="GO:0071949">
    <property type="term" value="F:FAD binding"/>
    <property type="evidence" value="ECO:0007669"/>
    <property type="project" value="InterPro"/>
</dbReference>
<dbReference type="Gene3D" id="3.50.50.60">
    <property type="entry name" value="FAD/NAD(P)-binding domain"/>
    <property type="match status" value="1"/>
</dbReference>
<dbReference type="InterPro" id="IPR051104">
    <property type="entry name" value="FAD_monoxygenase"/>
</dbReference>
<dbReference type="FunFam" id="3.50.50.60:FF:000153">
    <property type="entry name" value="Salicylate hydroxylase, putative"/>
    <property type="match status" value="1"/>
</dbReference>
<keyword evidence="2" id="KW-0274">FAD</keyword>
<evidence type="ECO:0000256" key="1">
    <source>
        <dbReference type="ARBA" id="ARBA00022630"/>
    </source>
</evidence>
<keyword evidence="3" id="KW-0560">Oxidoreductase</keyword>
<evidence type="ECO:0000313" key="6">
    <source>
        <dbReference type="Proteomes" id="UP000799428"/>
    </source>
</evidence>
<proteinExistence type="predicted"/>
<keyword evidence="1" id="KW-0285">Flavoprotein</keyword>
<dbReference type="OrthoDB" id="417877at2759"/>
<dbReference type="SUPFAM" id="SSF51905">
    <property type="entry name" value="FAD/NAD(P)-binding domain"/>
    <property type="match status" value="1"/>
</dbReference>
<dbReference type="PRINTS" id="PR00420">
    <property type="entry name" value="RNGMNOXGNASE"/>
</dbReference>
<name>A0A6G1K344_9PLEO</name>
<keyword evidence="6" id="KW-1185">Reference proteome</keyword>
<organism evidence="5 6">
    <name type="scientific">Pleomassaria siparia CBS 279.74</name>
    <dbReference type="NCBI Taxonomy" id="1314801"/>
    <lineage>
        <taxon>Eukaryota</taxon>
        <taxon>Fungi</taxon>
        <taxon>Dikarya</taxon>
        <taxon>Ascomycota</taxon>
        <taxon>Pezizomycotina</taxon>
        <taxon>Dothideomycetes</taxon>
        <taxon>Pleosporomycetidae</taxon>
        <taxon>Pleosporales</taxon>
        <taxon>Pleomassariaceae</taxon>
        <taxon>Pleomassaria</taxon>
    </lineage>
</organism>
<evidence type="ECO:0000256" key="3">
    <source>
        <dbReference type="ARBA" id="ARBA00023002"/>
    </source>
</evidence>
<dbReference type="InterPro" id="IPR036188">
    <property type="entry name" value="FAD/NAD-bd_sf"/>
</dbReference>
<protein>
    <submittedName>
        <fullName evidence="5">Salicylate 1-hydroxylase-like protein</fullName>
    </submittedName>
</protein>
<dbReference type="EMBL" id="MU005775">
    <property type="protein sequence ID" value="KAF2706932.1"/>
    <property type="molecule type" value="Genomic_DNA"/>
</dbReference>
<evidence type="ECO:0000259" key="4">
    <source>
        <dbReference type="Pfam" id="PF01494"/>
    </source>
</evidence>
<dbReference type="SUPFAM" id="SSF54373">
    <property type="entry name" value="FAD-linked reductases, C-terminal domain"/>
    <property type="match status" value="1"/>
</dbReference>
<feature type="domain" description="FAD-binding" evidence="4">
    <location>
        <begin position="183"/>
        <end position="384"/>
    </location>
</feature>
<dbReference type="Proteomes" id="UP000799428">
    <property type="component" value="Unassembled WGS sequence"/>
</dbReference>
<dbReference type="GO" id="GO:0016491">
    <property type="term" value="F:oxidoreductase activity"/>
    <property type="evidence" value="ECO:0007669"/>
    <property type="project" value="UniProtKB-KW"/>
</dbReference>
<dbReference type="GO" id="GO:0044550">
    <property type="term" value="P:secondary metabolite biosynthetic process"/>
    <property type="evidence" value="ECO:0007669"/>
    <property type="project" value="UniProtKB-ARBA"/>
</dbReference>
<dbReference type="PANTHER" id="PTHR46720">
    <property type="entry name" value="HYDROXYLASE, PUTATIVE (AFU_ORTHOLOGUE AFUA_3G01460)-RELATED"/>
    <property type="match status" value="1"/>
</dbReference>
<dbReference type="InterPro" id="IPR002938">
    <property type="entry name" value="FAD-bd"/>
</dbReference>